<dbReference type="RefSeq" id="WP_013074890.1">
    <property type="nucleotide sequence ID" value="NC_014098.1"/>
</dbReference>
<dbReference type="InterPro" id="IPR002197">
    <property type="entry name" value="HTH_Fis"/>
</dbReference>
<feature type="region of interest" description="Disordered" evidence="5">
    <location>
        <begin position="189"/>
        <end position="208"/>
    </location>
</feature>
<name>D5WVW6_KYRT2</name>
<feature type="compositionally biased region" description="Basic and acidic residues" evidence="5">
    <location>
        <begin position="189"/>
        <end position="207"/>
    </location>
</feature>
<dbReference type="KEGG" id="bts:Btus_0848"/>
<dbReference type="PROSITE" id="PS50045">
    <property type="entry name" value="SIGMA54_INTERACT_4"/>
    <property type="match status" value="1"/>
</dbReference>
<keyword evidence="2" id="KW-0067">ATP-binding</keyword>
<dbReference type="GO" id="GO:0043565">
    <property type="term" value="F:sequence-specific DNA binding"/>
    <property type="evidence" value="ECO:0007669"/>
    <property type="project" value="InterPro"/>
</dbReference>
<dbReference type="Pfam" id="PF02954">
    <property type="entry name" value="HTH_8"/>
    <property type="match status" value="1"/>
</dbReference>
<keyword evidence="8" id="KW-1185">Reference proteome</keyword>
<sequence length="252" mass="28544">MCARNLILRDSWWRSWEYGVETDVLVEDILEPPQLKILKEEKEQLLQVVTPAMERLHGWVYSQHATVMVSHVNGYILYSVGDPKFMSDAQKIHLKEGAGWSERSRGTNAIGTAAAVREPVSVVGGEHFLERIGKEQGIPDLKLSPAVKRMMEEYPWPGNVRELYAVLRQAAFFAEGGEIRIEHLPVHMADRQKKGKPRPDGHLDDPPSLRQVEYEAILDALRSTDGNMTQAARLLGIGRNTLYRRLRKLGGK</sequence>
<dbReference type="eggNOG" id="COG3284">
    <property type="taxonomic scope" value="Bacteria"/>
</dbReference>
<dbReference type="InterPro" id="IPR009057">
    <property type="entry name" value="Homeodomain-like_sf"/>
</dbReference>
<dbReference type="InterPro" id="IPR002078">
    <property type="entry name" value="Sigma_54_int"/>
</dbReference>
<dbReference type="GO" id="GO:0006355">
    <property type="term" value="P:regulation of DNA-templated transcription"/>
    <property type="evidence" value="ECO:0007669"/>
    <property type="project" value="InterPro"/>
</dbReference>
<keyword evidence="3" id="KW-0805">Transcription regulation</keyword>
<evidence type="ECO:0000256" key="1">
    <source>
        <dbReference type="ARBA" id="ARBA00022741"/>
    </source>
</evidence>
<gene>
    <name evidence="7" type="ordered locus">Btus_0848</name>
</gene>
<protein>
    <submittedName>
        <fullName evidence="7">Sigma54 specific transcriptional regulator, Fis family</fullName>
    </submittedName>
</protein>
<evidence type="ECO:0000256" key="5">
    <source>
        <dbReference type="SAM" id="MobiDB-lite"/>
    </source>
</evidence>
<dbReference type="GO" id="GO:0005524">
    <property type="term" value="F:ATP binding"/>
    <property type="evidence" value="ECO:0007669"/>
    <property type="project" value="UniProtKB-KW"/>
</dbReference>
<evidence type="ECO:0000313" key="7">
    <source>
        <dbReference type="EMBL" id="ADG05598.1"/>
    </source>
</evidence>
<dbReference type="Gene3D" id="1.10.10.60">
    <property type="entry name" value="Homeodomain-like"/>
    <property type="match status" value="1"/>
</dbReference>
<dbReference type="eggNOG" id="COG2204">
    <property type="taxonomic scope" value="Bacteria"/>
</dbReference>
<evidence type="ECO:0000259" key="6">
    <source>
        <dbReference type="PROSITE" id="PS50045"/>
    </source>
</evidence>
<evidence type="ECO:0000256" key="2">
    <source>
        <dbReference type="ARBA" id="ARBA00022840"/>
    </source>
</evidence>
<keyword evidence="4" id="KW-0804">Transcription</keyword>
<evidence type="ECO:0000256" key="4">
    <source>
        <dbReference type="ARBA" id="ARBA00023163"/>
    </source>
</evidence>
<dbReference type="PROSITE" id="PS00688">
    <property type="entry name" value="SIGMA54_INTERACT_3"/>
    <property type="match status" value="1"/>
</dbReference>
<reference evidence="7 8" key="1">
    <citation type="journal article" date="2011" name="Stand. Genomic Sci.">
        <title>Complete genome sequence of the thermophilic, hydrogen-oxidizing Bacillus tusciae type strain (T2) and reclassification in the new genus, Kyrpidia gen. nov. as Kyrpidia tusciae comb. nov. and emendation of the family Alicyclobacillaceae da Costa and Rainey, 2010.</title>
        <authorList>
            <person name="Klenk H.P."/>
            <person name="Lapidus A."/>
            <person name="Chertkov O."/>
            <person name="Copeland A."/>
            <person name="Del Rio T.G."/>
            <person name="Nolan M."/>
            <person name="Lucas S."/>
            <person name="Chen F."/>
            <person name="Tice H."/>
            <person name="Cheng J.F."/>
            <person name="Han C."/>
            <person name="Bruce D."/>
            <person name="Goodwin L."/>
            <person name="Pitluck S."/>
            <person name="Pati A."/>
            <person name="Ivanova N."/>
            <person name="Mavromatis K."/>
            <person name="Daum C."/>
            <person name="Chen A."/>
            <person name="Palaniappan K."/>
            <person name="Chang Y.J."/>
            <person name="Land M."/>
            <person name="Hauser L."/>
            <person name="Jeffries C.D."/>
            <person name="Detter J.C."/>
            <person name="Rohde M."/>
            <person name="Abt B."/>
            <person name="Pukall R."/>
            <person name="Goker M."/>
            <person name="Bristow J."/>
            <person name="Markowitz V."/>
            <person name="Hugenholtz P."/>
            <person name="Eisen J.A."/>
        </authorList>
    </citation>
    <scope>NUCLEOTIDE SEQUENCE [LARGE SCALE GENOMIC DNA]</scope>
    <source>
        <strain evidence="7 8">DSM 2912</strain>
    </source>
</reference>
<dbReference type="InterPro" id="IPR058031">
    <property type="entry name" value="AAA_lid_NorR"/>
</dbReference>
<organism evidence="7 8">
    <name type="scientific">Kyrpidia tusciae (strain DSM 2912 / NBRC 15312 / T2)</name>
    <name type="common">Bacillus tusciae</name>
    <dbReference type="NCBI Taxonomy" id="562970"/>
    <lineage>
        <taxon>Bacteria</taxon>
        <taxon>Bacillati</taxon>
        <taxon>Bacillota</taxon>
        <taxon>Bacilli</taxon>
        <taxon>Bacillales</taxon>
        <taxon>Alicyclobacillaceae</taxon>
        <taxon>Kyrpidia</taxon>
    </lineage>
</organism>
<dbReference type="PANTHER" id="PTHR32071:SF57">
    <property type="entry name" value="C4-DICARBOXYLATE TRANSPORT TRANSCRIPTIONAL REGULATORY PROTEIN DCTD"/>
    <property type="match status" value="1"/>
</dbReference>
<dbReference type="InterPro" id="IPR025944">
    <property type="entry name" value="Sigma_54_int_dom_CS"/>
</dbReference>
<keyword evidence="1" id="KW-0547">Nucleotide-binding</keyword>
<dbReference type="Gene3D" id="3.30.450.40">
    <property type="match status" value="1"/>
</dbReference>
<dbReference type="Gene3D" id="1.10.8.60">
    <property type="match status" value="1"/>
</dbReference>
<dbReference type="AlphaFoldDB" id="D5WVW6"/>
<dbReference type="STRING" id="562970.Btus_0848"/>
<evidence type="ECO:0000313" key="8">
    <source>
        <dbReference type="Proteomes" id="UP000002368"/>
    </source>
</evidence>
<dbReference type="OrthoDB" id="5525005at2"/>
<dbReference type="SUPFAM" id="SSF46689">
    <property type="entry name" value="Homeodomain-like"/>
    <property type="match status" value="1"/>
</dbReference>
<proteinExistence type="predicted"/>
<feature type="domain" description="Sigma-54 factor interaction" evidence="6">
    <location>
        <begin position="126"/>
        <end position="172"/>
    </location>
</feature>
<dbReference type="Pfam" id="PF25601">
    <property type="entry name" value="AAA_lid_14"/>
    <property type="match status" value="1"/>
</dbReference>
<dbReference type="EMBL" id="CP002017">
    <property type="protein sequence ID" value="ADG05598.1"/>
    <property type="molecule type" value="Genomic_DNA"/>
</dbReference>
<accession>D5WVW6</accession>
<dbReference type="PRINTS" id="PR01590">
    <property type="entry name" value="HTHFIS"/>
</dbReference>
<dbReference type="InterPro" id="IPR029016">
    <property type="entry name" value="GAF-like_dom_sf"/>
</dbReference>
<evidence type="ECO:0000256" key="3">
    <source>
        <dbReference type="ARBA" id="ARBA00023015"/>
    </source>
</evidence>
<dbReference type="PANTHER" id="PTHR32071">
    <property type="entry name" value="TRANSCRIPTIONAL REGULATORY PROTEIN"/>
    <property type="match status" value="1"/>
</dbReference>
<dbReference type="HOGENOM" id="CLU_1101747_0_0_9"/>
<dbReference type="Proteomes" id="UP000002368">
    <property type="component" value="Chromosome"/>
</dbReference>